<gene>
    <name evidence="3" type="ORF">SAMN04488564_104475</name>
</gene>
<protein>
    <recommendedName>
        <fullName evidence="5">Flagellar basal body-associated protein FliL</fullName>
    </recommendedName>
</protein>
<dbReference type="EMBL" id="FOYL01000004">
    <property type="protein sequence ID" value="SFR16938.1"/>
    <property type="molecule type" value="Genomic_DNA"/>
</dbReference>
<feature type="compositionally biased region" description="Low complexity" evidence="1">
    <location>
        <begin position="69"/>
        <end position="84"/>
    </location>
</feature>
<keyword evidence="4" id="KW-1185">Reference proteome</keyword>
<evidence type="ECO:0000313" key="4">
    <source>
        <dbReference type="Proteomes" id="UP000198583"/>
    </source>
</evidence>
<keyword evidence="2" id="KW-0812">Transmembrane</keyword>
<accession>A0A1I6EHB2</accession>
<feature type="transmembrane region" description="Helical" evidence="2">
    <location>
        <begin position="176"/>
        <end position="197"/>
    </location>
</feature>
<keyword evidence="2" id="KW-0472">Membrane</keyword>
<evidence type="ECO:0000256" key="2">
    <source>
        <dbReference type="SAM" id="Phobius"/>
    </source>
</evidence>
<sequence length="386" mass="40421">MSWQDELQKLDAELASGRVSADEYRQRRDAILAGNTGGQQDGGSLAPPARWQTMPPPEKTQYIKPVTGPQPVQQAPQQNAPQQNSDKTQVVSVNGGGHNPDATQVVPGSGGFPQPNYGQPQQFAQGGGWQGGQGGQAGAPPPWLSGDQDSFAQPSWNQGPEVFDSAGKSSGKGKKIVGIVIIVLLVAGLGVGGYFFFTSKKDNQAQPPVGQSSTPATPTVKPLPDPPAQKPDAGTTTDSVFGPLPGTERPGGGQFDLPKMAAQKLLVGKTTDALIAGGMTEATLSTTIDGKNTLSIIVMAVSDQAAASKVVAGYLEDQAALKENKDLAYKGVKVVTDPAKKVLRGVYVYYNKAIVVEVFTSEGSAAETQFKQLLKDQLDFAPPTVR</sequence>
<keyword evidence="2" id="KW-1133">Transmembrane helix</keyword>
<name>A0A1I6EHB2_9PSEU</name>
<evidence type="ECO:0000256" key="1">
    <source>
        <dbReference type="SAM" id="MobiDB-lite"/>
    </source>
</evidence>
<feature type="compositionally biased region" description="Polar residues" evidence="1">
    <location>
        <begin position="147"/>
        <end position="158"/>
    </location>
</feature>
<feature type="compositionally biased region" description="Polar residues" evidence="1">
    <location>
        <begin position="204"/>
        <end position="217"/>
    </location>
</feature>
<dbReference type="RefSeq" id="WP_093594949.1">
    <property type="nucleotide sequence ID" value="NZ_FOYL01000004.1"/>
</dbReference>
<organism evidence="3 4">
    <name type="scientific">Lentzea waywayandensis</name>
    <dbReference type="NCBI Taxonomy" id="84724"/>
    <lineage>
        <taxon>Bacteria</taxon>
        <taxon>Bacillati</taxon>
        <taxon>Actinomycetota</taxon>
        <taxon>Actinomycetes</taxon>
        <taxon>Pseudonocardiales</taxon>
        <taxon>Pseudonocardiaceae</taxon>
        <taxon>Lentzea</taxon>
    </lineage>
</organism>
<feature type="compositionally biased region" description="Gly residues" evidence="1">
    <location>
        <begin position="125"/>
        <end position="137"/>
    </location>
</feature>
<dbReference type="AlphaFoldDB" id="A0A1I6EHB2"/>
<reference evidence="4" key="1">
    <citation type="submission" date="2016-10" db="EMBL/GenBank/DDBJ databases">
        <authorList>
            <person name="Varghese N."/>
            <person name="Submissions S."/>
        </authorList>
    </citation>
    <scope>NUCLEOTIDE SEQUENCE [LARGE SCALE GENOMIC DNA]</scope>
    <source>
        <strain evidence="4">DSM 44232</strain>
    </source>
</reference>
<feature type="region of interest" description="Disordered" evidence="1">
    <location>
        <begin position="201"/>
        <end position="253"/>
    </location>
</feature>
<dbReference type="OrthoDB" id="3692386at2"/>
<evidence type="ECO:0008006" key="5">
    <source>
        <dbReference type="Google" id="ProtNLM"/>
    </source>
</evidence>
<proteinExistence type="predicted"/>
<feature type="region of interest" description="Disordered" evidence="1">
    <location>
        <begin position="29"/>
        <end position="171"/>
    </location>
</feature>
<dbReference type="Proteomes" id="UP000198583">
    <property type="component" value="Unassembled WGS sequence"/>
</dbReference>
<dbReference type="STRING" id="84724.SAMN04488564_104475"/>
<evidence type="ECO:0000313" key="3">
    <source>
        <dbReference type="EMBL" id="SFR16938.1"/>
    </source>
</evidence>